<dbReference type="SUPFAM" id="SSF52540">
    <property type="entry name" value="P-loop containing nucleoside triphosphate hydrolases"/>
    <property type="match status" value="1"/>
</dbReference>
<gene>
    <name evidence="6" type="ORF">DAPPUDRAFT_262219</name>
</gene>
<keyword evidence="3" id="KW-0413">Isomerase</keyword>
<dbReference type="KEGG" id="dpx:DAPPUDRAFT_262219"/>
<evidence type="ECO:0000256" key="2">
    <source>
        <dbReference type="ARBA" id="ARBA00023125"/>
    </source>
</evidence>
<feature type="domain" description="DEAD/DEAH-box helicase" evidence="5">
    <location>
        <begin position="75"/>
        <end position="110"/>
    </location>
</feature>
<comment type="similarity">
    <text evidence="1">Belongs to the helicase family. RecQ subfamily.</text>
</comment>
<accession>E9HMK8</accession>
<protein>
    <recommendedName>
        <fullName evidence="5">DEAD/DEAH-box helicase domain-containing protein</fullName>
    </recommendedName>
</protein>
<evidence type="ECO:0000313" key="7">
    <source>
        <dbReference type="Proteomes" id="UP000000305"/>
    </source>
</evidence>
<evidence type="ECO:0000256" key="4">
    <source>
        <dbReference type="ARBA" id="ARBA00023242"/>
    </source>
</evidence>
<sequence>MDSDDIEMSPLLSQTESSVKKKLDLYAALYSRLHSGFSDNISTELDRKVFMEDESMAVEECLLDNDVVIVGESSRPQQVEVVEAALSKRDCLVVMPTVSGKSACFLLPGLIEHGVTIALFYVREEPVIHGETKSMYPISKPRTEPENVAESRLPIVDEEVLPSCNVHREMSRDTTSIGK</sequence>
<dbReference type="OrthoDB" id="6387033at2759"/>
<dbReference type="Proteomes" id="UP000000305">
    <property type="component" value="Unassembled WGS sequence"/>
</dbReference>
<dbReference type="GO" id="GO:0005524">
    <property type="term" value="F:ATP binding"/>
    <property type="evidence" value="ECO:0007669"/>
    <property type="project" value="InterPro"/>
</dbReference>
<dbReference type="HOGENOM" id="CLU_1504954_0_0_1"/>
<dbReference type="PANTHER" id="PTHR13710:SF153">
    <property type="entry name" value="RECQ-LIKE DNA HELICASE BLM"/>
    <property type="match status" value="1"/>
</dbReference>
<evidence type="ECO:0000256" key="3">
    <source>
        <dbReference type="ARBA" id="ARBA00023235"/>
    </source>
</evidence>
<dbReference type="Pfam" id="PF00270">
    <property type="entry name" value="DEAD"/>
    <property type="match status" value="1"/>
</dbReference>
<keyword evidence="4" id="KW-0539">Nucleus</keyword>
<dbReference type="InterPro" id="IPR027417">
    <property type="entry name" value="P-loop_NTPase"/>
</dbReference>
<proteinExistence type="inferred from homology"/>
<dbReference type="GO" id="GO:0003677">
    <property type="term" value="F:DNA binding"/>
    <property type="evidence" value="ECO:0007669"/>
    <property type="project" value="UniProtKB-KW"/>
</dbReference>
<dbReference type="InParanoid" id="E9HMK8"/>
<name>E9HMK8_DAPPU</name>
<reference evidence="6 7" key="1">
    <citation type="journal article" date="2011" name="Science">
        <title>The ecoresponsive genome of Daphnia pulex.</title>
        <authorList>
            <person name="Colbourne J.K."/>
            <person name="Pfrender M.E."/>
            <person name="Gilbert D."/>
            <person name="Thomas W.K."/>
            <person name="Tucker A."/>
            <person name="Oakley T.H."/>
            <person name="Tokishita S."/>
            <person name="Aerts A."/>
            <person name="Arnold G.J."/>
            <person name="Basu M.K."/>
            <person name="Bauer D.J."/>
            <person name="Caceres C.E."/>
            <person name="Carmel L."/>
            <person name="Casola C."/>
            <person name="Choi J.H."/>
            <person name="Detter J.C."/>
            <person name="Dong Q."/>
            <person name="Dusheyko S."/>
            <person name="Eads B.D."/>
            <person name="Frohlich T."/>
            <person name="Geiler-Samerotte K.A."/>
            <person name="Gerlach D."/>
            <person name="Hatcher P."/>
            <person name="Jogdeo S."/>
            <person name="Krijgsveld J."/>
            <person name="Kriventseva E.V."/>
            <person name="Kultz D."/>
            <person name="Laforsch C."/>
            <person name="Lindquist E."/>
            <person name="Lopez J."/>
            <person name="Manak J.R."/>
            <person name="Muller J."/>
            <person name="Pangilinan J."/>
            <person name="Patwardhan R.P."/>
            <person name="Pitluck S."/>
            <person name="Pritham E.J."/>
            <person name="Rechtsteiner A."/>
            <person name="Rho M."/>
            <person name="Rogozin I.B."/>
            <person name="Sakarya O."/>
            <person name="Salamov A."/>
            <person name="Schaack S."/>
            <person name="Shapiro H."/>
            <person name="Shiga Y."/>
            <person name="Skalitzky C."/>
            <person name="Smith Z."/>
            <person name="Souvorov A."/>
            <person name="Sung W."/>
            <person name="Tang Z."/>
            <person name="Tsuchiya D."/>
            <person name="Tu H."/>
            <person name="Vos H."/>
            <person name="Wang M."/>
            <person name="Wolf Y.I."/>
            <person name="Yamagata H."/>
            <person name="Yamada T."/>
            <person name="Ye Y."/>
            <person name="Shaw J.R."/>
            <person name="Andrews J."/>
            <person name="Crease T.J."/>
            <person name="Tang H."/>
            <person name="Lucas S.M."/>
            <person name="Robertson H.M."/>
            <person name="Bork P."/>
            <person name="Koonin E.V."/>
            <person name="Zdobnov E.M."/>
            <person name="Grigoriev I.V."/>
            <person name="Lynch M."/>
            <person name="Boore J.L."/>
        </authorList>
    </citation>
    <scope>NUCLEOTIDE SEQUENCE [LARGE SCALE GENOMIC DNA]</scope>
</reference>
<dbReference type="EMBL" id="GL732688">
    <property type="protein sequence ID" value="EFX66984.1"/>
    <property type="molecule type" value="Genomic_DNA"/>
</dbReference>
<keyword evidence="7" id="KW-1185">Reference proteome</keyword>
<dbReference type="InterPro" id="IPR011545">
    <property type="entry name" value="DEAD/DEAH_box_helicase_dom"/>
</dbReference>
<keyword evidence="2" id="KW-0238">DNA-binding</keyword>
<dbReference type="STRING" id="6669.E9HMK8"/>
<dbReference type="PANTHER" id="PTHR13710">
    <property type="entry name" value="DNA HELICASE RECQ FAMILY MEMBER"/>
    <property type="match status" value="1"/>
</dbReference>
<evidence type="ECO:0000256" key="1">
    <source>
        <dbReference type="ARBA" id="ARBA00005446"/>
    </source>
</evidence>
<evidence type="ECO:0000313" key="6">
    <source>
        <dbReference type="EMBL" id="EFX66984.1"/>
    </source>
</evidence>
<dbReference type="AlphaFoldDB" id="E9HMK8"/>
<dbReference type="Gene3D" id="3.40.50.300">
    <property type="entry name" value="P-loop containing nucleotide triphosphate hydrolases"/>
    <property type="match status" value="1"/>
</dbReference>
<organism evidence="6 7">
    <name type="scientific">Daphnia pulex</name>
    <name type="common">Water flea</name>
    <dbReference type="NCBI Taxonomy" id="6669"/>
    <lineage>
        <taxon>Eukaryota</taxon>
        <taxon>Metazoa</taxon>
        <taxon>Ecdysozoa</taxon>
        <taxon>Arthropoda</taxon>
        <taxon>Crustacea</taxon>
        <taxon>Branchiopoda</taxon>
        <taxon>Diplostraca</taxon>
        <taxon>Cladocera</taxon>
        <taxon>Anomopoda</taxon>
        <taxon>Daphniidae</taxon>
        <taxon>Daphnia</taxon>
    </lineage>
</organism>
<evidence type="ECO:0000259" key="5">
    <source>
        <dbReference type="Pfam" id="PF00270"/>
    </source>
</evidence>
<dbReference type="GO" id="GO:0016853">
    <property type="term" value="F:isomerase activity"/>
    <property type="evidence" value="ECO:0007669"/>
    <property type="project" value="UniProtKB-KW"/>
</dbReference>